<organism evidence="1">
    <name type="scientific">Anguilla anguilla</name>
    <name type="common">European freshwater eel</name>
    <name type="synonym">Muraena anguilla</name>
    <dbReference type="NCBI Taxonomy" id="7936"/>
    <lineage>
        <taxon>Eukaryota</taxon>
        <taxon>Metazoa</taxon>
        <taxon>Chordata</taxon>
        <taxon>Craniata</taxon>
        <taxon>Vertebrata</taxon>
        <taxon>Euteleostomi</taxon>
        <taxon>Actinopterygii</taxon>
        <taxon>Neopterygii</taxon>
        <taxon>Teleostei</taxon>
        <taxon>Anguilliformes</taxon>
        <taxon>Anguillidae</taxon>
        <taxon>Anguilla</taxon>
    </lineage>
</organism>
<reference evidence="1" key="2">
    <citation type="journal article" date="2015" name="Fish Shellfish Immunol.">
        <title>Early steps in the European eel (Anguilla anguilla)-Vibrio vulnificus interaction in the gills: Role of the RtxA13 toxin.</title>
        <authorList>
            <person name="Callol A."/>
            <person name="Pajuelo D."/>
            <person name="Ebbesson L."/>
            <person name="Teles M."/>
            <person name="MacKenzie S."/>
            <person name="Amaro C."/>
        </authorList>
    </citation>
    <scope>NUCLEOTIDE SEQUENCE</scope>
</reference>
<sequence>MHLLTLKWPRIRYNYNSIS</sequence>
<accession>A0A0E9V7U0</accession>
<reference evidence="1" key="1">
    <citation type="submission" date="2014-11" db="EMBL/GenBank/DDBJ databases">
        <authorList>
            <person name="Amaro Gonzalez C."/>
        </authorList>
    </citation>
    <scope>NUCLEOTIDE SEQUENCE</scope>
</reference>
<dbReference type="AlphaFoldDB" id="A0A0E9V7U0"/>
<proteinExistence type="predicted"/>
<protein>
    <submittedName>
        <fullName evidence="1">Uncharacterized protein</fullName>
    </submittedName>
</protein>
<dbReference type="EMBL" id="GBXM01035052">
    <property type="protein sequence ID" value="JAH73525.1"/>
    <property type="molecule type" value="Transcribed_RNA"/>
</dbReference>
<evidence type="ECO:0000313" key="1">
    <source>
        <dbReference type="EMBL" id="JAH73525.1"/>
    </source>
</evidence>
<name>A0A0E9V7U0_ANGAN</name>